<dbReference type="PANTHER" id="PTHR12827">
    <property type="entry name" value="MEIOTIC CHECKPOINT REGULATOR TSG24 FAMILY MEMBER"/>
    <property type="match status" value="1"/>
</dbReference>
<keyword evidence="3" id="KW-0677">Repeat</keyword>
<dbReference type="EMBL" id="LR899013">
    <property type="protein sequence ID" value="CAD7090024.1"/>
    <property type="molecule type" value="Genomic_DNA"/>
</dbReference>
<dbReference type="InterPro" id="IPR046794">
    <property type="entry name" value="Apc1_MidN"/>
</dbReference>
<feature type="compositionally biased region" description="Low complexity" evidence="6">
    <location>
        <begin position="653"/>
        <end position="665"/>
    </location>
</feature>
<dbReference type="Proteomes" id="UP000594454">
    <property type="component" value="Chromosome 5"/>
</dbReference>
<dbReference type="GO" id="GO:0060090">
    <property type="term" value="F:molecular adaptor activity"/>
    <property type="evidence" value="ECO:0007669"/>
    <property type="project" value="TreeGrafter"/>
</dbReference>
<dbReference type="PANTHER" id="PTHR12827:SF3">
    <property type="entry name" value="ANAPHASE-PROMOTING COMPLEX SUBUNIT 1"/>
    <property type="match status" value="1"/>
</dbReference>
<dbReference type="Pfam" id="PF18122">
    <property type="entry name" value="APC1_C"/>
    <property type="match status" value="1"/>
</dbReference>
<evidence type="ECO:0000256" key="5">
    <source>
        <dbReference type="ARBA" id="ARBA00023306"/>
    </source>
</evidence>
<keyword evidence="2" id="KW-0132">Cell division</keyword>
<organism evidence="10 11">
    <name type="scientific">Hermetia illucens</name>
    <name type="common">Black soldier fly</name>
    <dbReference type="NCBI Taxonomy" id="343691"/>
    <lineage>
        <taxon>Eukaryota</taxon>
        <taxon>Metazoa</taxon>
        <taxon>Ecdysozoa</taxon>
        <taxon>Arthropoda</taxon>
        <taxon>Hexapoda</taxon>
        <taxon>Insecta</taxon>
        <taxon>Pterygota</taxon>
        <taxon>Neoptera</taxon>
        <taxon>Endopterygota</taxon>
        <taxon>Diptera</taxon>
        <taxon>Brachycera</taxon>
        <taxon>Stratiomyomorpha</taxon>
        <taxon>Stratiomyidae</taxon>
        <taxon>Hermetiinae</taxon>
        <taxon>Hermetia</taxon>
    </lineage>
</organism>
<dbReference type="Pfam" id="PF20518">
    <property type="entry name" value="Apc1_MidN"/>
    <property type="match status" value="1"/>
</dbReference>
<feature type="region of interest" description="Disordered" evidence="6">
    <location>
        <begin position="651"/>
        <end position="678"/>
    </location>
</feature>
<dbReference type="Gene3D" id="1.25.10.10">
    <property type="entry name" value="Leucine-rich Repeat Variant"/>
    <property type="match status" value="2"/>
</dbReference>
<evidence type="ECO:0000256" key="3">
    <source>
        <dbReference type="ARBA" id="ARBA00022737"/>
    </source>
</evidence>
<dbReference type="InterPro" id="IPR041221">
    <property type="entry name" value="APC1_C"/>
</dbReference>
<dbReference type="GO" id="GO:0005680">
    <property type="term" value="C:anaphase-promoting complex"/>
    <property type="evidence" value="ECO:0007669"/>
    <property type="project" value="InterPro"/>
</dbReference>
<feature type="compositionally biased region" description="Polar residues" evidence="6">
    <location>
        <begin position="955"/>
        <end position="965"/>
    </location>
</feature>
<dbReference type="OMA" id="MQPPDSR"/>
<dbReference type="InterPro" id="IPR024990">
    <property type="entry name" value="Apc1"/>
</dbReference>
<keyword evidence="11" id="KW-1185">Reference proteome</keyword>
<feature type="domain" description="Anaphase-promoting complex subunit 1 middle" evidence="8">
    <location>
        <begin position="708"/>
        <end position="929"/>
    </location>
</feature>
<evidence type="ECO:0000313" key="10">
    <source>
        <dbReference type="EMBL" id="CAD7090024.1"/>
    </source>
</evidence>
<dbReference type="OrthoDB" id="26401at2759"/>
<sequence length="1892" mass="213133">MIAASEALEFIPRGRQAVEEHPGPVYHKQQVNIPNEHILLHRLQNVNISSDEDFNEFWCVREIYDDIHESSSKKDAADSRPASPNYMVDFNINSEEELYVKGYTAVWTNGIQYENTVLPRVCFTCDTPIKFAFFCHEEFLKTGELVKEKETPAKTGDTTAIGLIDSTSLRIYCRDGETYLTNLEFPVSNVWQTKFGIILEKEPYSTVIHFQSISMPRFFSLSHPLYEMCPILHKSHVGTVNYITEAEYRIVFSTPDNDLVLMYDNKIGKHFVARLRKATEDEILAVSGTNETNISGMTASNRVSNYSVSHSSLKHSGFMKNSTSILGKSTPINITNSPHLGKFMPNMPTSGIPNINSRVCTQSPLTRLQASIGVHSMSIQDIRKIGRAEPSKPIVPELCLEHIWTENTSGRDFPEEASKAFNHIDIVGQHFLCYLLQRSGKLLLTRMEKISSSDATRFGVVSTIQATEAVPLHRMKMIAVMAPCGTVILYTGAVMVSKVHIAGILASSLPTNLGNSSFSSSFPRRSSLLPTVPPSVESTFEDELHMLSPVHPLQPPPKTAISLSVNLRDPAGNRLTLTYPGGKMYRLALPLISESPFISRCLTVLRQVMSKELFVQLIVKWYGVRNAPGATDFSCEQEWERFKSALSELMGRSLSSSEPTSNSCSEEPKKRRKEDDDAGTDEDWEYLLSKLQPNFLKDATNVIPHNDLNAPLFSKIPTIFYTLHLLYEDLKLDATMHGYLKFLVEFLHQLASDMQLHAYCLHYFFDFPGLVHVTAKNFFTEQDGKKMLKKSLLREPVPNIYKQIVNIIKSDDSDKYPYVLNVNNLSRNIIQIVSLICHGVDKFKNWFRCVEFEAPGKDMKQPKRLISLNSTRSEQLIQMLIQMGIKRADVERLPPAIHFLIVQCLEHCRLNPPVGWEADAYELILRSELIALAKMKRADYSNSPTMRSNIDKENSLSPRIPSSNDFMPKFEDTRSDDDGMENIDTQLLRLRFPNDLRIAEIRRMLSSSEPVLIDITQSLGVSDHDFIEEQEKQLFALCTRTMALPMGRGMFTLRTTTPKSTESMPIPKLCLTGKEPIKGATIEMQQIEIPPNMNLWPSFHNGVAAGLRITPNAVDIDSTWIVYNKPKGQTDISTEHAGFLMALGLNGHLKSLSFMSIYEYLVKCDEMTSVGLLLGISATHRGTMDNTTTKLLSVHIEALLPATALELDIPQNIQVTCLMGIGLVYQGTAKRHIAEVLLQEIGRPPGPEMENSVERESYALTAGLALGLVTLGQEESPAGLRDLQLPDTLHYYMVGGNKRPLTGSQKEKYKLASFQVREGDTVNIDVTAPGATLALGLMYFNTGNQAVAAWMKPPDTSYLLDLIRPDLLLLRIIARGLILWSDIEPTRDWLFTQFPANLEFDIHRGPEEINSDIDHEAITQAYCNIIAGAAFCIGLRYAGTEDPTAFKTLTKTIQIFLNMNGQYVVEYAGKVTVENSLMIILLAISLVFAGTGNLDILRLIRYLRSRIGASNSHVNYGSQMAIHMALGFLFLGAGRYTLSRRPEAIAALVCALFPKFPNHSNDNRYHLQAFRHLYVLAVEPRLFLPRDIDTGKLCLCNISVIELNSNELRDLPMAPCMLPELSTLKAVTVNDPNYWPICFERDRNWDQLLRVLENCEPIDIKKRAGCLSHLEDPDRLISLLAQTLTSEQYSCWKVDVKSLLSYSSDSRVVCFTEKFLQTNEGSELTSRREIEQMQLLMIIFYNCLRRDKMHAFPICLSLLSSLNHLTNNMDVWQMKIIKAYQSSTTDDVLHLDEILDSIVAKTASCMEAWCGKYSSVLKHVITSPNVDALKRIPIDNLSEVTSVMIYYDLIPNIVSSVDLSGRVNYLRLLYEFKKLRFDTETISCIGRLLNVN</sequence>
<keyword evidence="4" id="KW-0498">Mitosis</keyword>
<proteinExistence type="inferred from homology"/>
<comment type="similarity">
    <text evidence="1">Belongs to the APC1 family.</text>
</comment>
<accession>A0A7R8V1P7</accession>
<evidence type="ECO:0000313" key="11">
    <source>
        <dbReference type="Proteomes" id="UP000594454"/>
    </source>
</evidence>
<dbReference type="InterPro" id="IPR048971">
    <property type="entry name" value="Apc1_3rd"/>
</dbReference>
<evidence type="ECO:0000256" key="2">
    <source>
        <dbReference type="ARBA" id="ARBA00022618"/>
    </source>
</evidence>
<feature type="domain" description="Anaphase-promoting complex subunit 1 C-terminal" evidence="7">
    <location>
        <begin position="1701"/>
        <end position="1786"/>
    </location>
</feature>
<dbReference type="FunFam" id="1.25.10.10:FF:000302">
    <property type="entry name" value="Anaphase-promoting complex subunit 1"/>
    <property type="match status" value="1"/>
</dbReference>
<evidence type="ECO:0000259" key="9">
    <source>
        <dbReference type="Pfam" id="PF21282"/>
    </source>
</evidence>
<dbReference type="Pfam" id="PF21282">
    <property type="entry name" value="APC1_3rd"/>
    <property type="match status" value="1"/>
</dbReference>
<evidence type="ECO:0000256" key="4">
    <source>
        <dbReference type="ARBA" id="ARBA00022776"/>
    </source>
</evidence>
<evidence type="ECO:0000256" key="1">
    <source>
        <dbReference type="ARBA" id="ARBA00010547"/>
    </source>
</evidence>
<feature type="domain" description="Anaphase-promoting complex subunit 1 beta-sandwich" evidence="9">
    <location>
        <begin position="1581"/>
        <end position="1663"/>
    </location>
</feature>
<dbReference type="GO" id="GO:0007091">
    <property type="term" value="P:metaphase/anaphase transition of mitotic cell cycle"/>
    <property type="evidence" value="ECO:0007669"/>
    <property type="project" value="TreeGrafter"/>
</dbReference>
<evidence type="ECO:0000259" key="8">
    <source>
        <dbReference type="Pfam" id="PF20518"/>
    </source>
</evidence>
<dbReference type="GO" id="GO:0031145">
    <property type="term" value="P:anaphase-promoting complex-dependent catabolic process"/>
    <property type="evidence" value="ECO:0007669"/>
    <property type="project" value="TreeGrafter"/>
</dbReference>
<evidence type="ECO:0008006" key="12">
    <source>
        <dbReference type="Google" id="ProtNLM"/>
    </source>
</evidence>
<name>A0A7R8V1P7_HERIL</name>
<dbReference type="InParanoid" id="A0A7R8V1P7"/>
<dbReference type="InterPro" id="IPR011989">
    <property type="entry name" value="ARM-like"/>
</dbReference>
<reference evidence="10 11" key="1">
    <citation type="submission" date="2020-11" db="EMBL/GenBank/DDBJ databases">
        <authorList>
            <person name="Wallbank WR R."/>
            <person name="Pardo Diaz C."/>
            <person name="Kozak K."/>
            <person name="Martin S."/>
            <person name="Jiggins C."/>
            <person name="Moest M."/>
            <person name="Warren A I."/>
            <person name="Generalovic N T."/>
            <person name="Byers J.R.P. K."/>
            <person name="Montejo-Kovacevich G."/>
            <person name="Yen C E."/>
        </authorList>
    </citation>
    <scope>NUCLEOTIDE SEQUENCE [LARGE SCALE GENOMIC DNA]</scope>
</reference>
<feature type="compositionally biased region" description="Basic and acidic residues" evidence="6">
    <location>
        <begin position="666"/>
        <end position="675"/>
    </location>
</feature>
<dbReference type="FunCoup" id="A0A7R8V1P7">
    <property type="interactions" value="1700"/>
</dbReference>
<evidence type="ECO:0000256" key="6">
    <source>
        <dbReference type="SAM" id="MobiDB-lite"/>
    </source>
</evidence>
<feature type="region of interest" description="Disordered" evidence="6">
    <location>
        <begin position="944"/>
        <end position="968"/>
    </location>
</feature>
<keyword evidence="5" id="KW-0131">Cell cycle</keyword>
<dbReference type="GO" id="GO:0070979">
    <property type="term" value="P:protein K11-linked ubiquitination"/>
    <property type="evidence" value="ECO:0007669"/>
    <property type="project" value="TreeGrafter"/>
</dbReference>
<gene>
    <name evidence="10" type="ORF">HERILL_LOCUS12537</name>
</gene>
<protein>
    <recommendedName>
        <fullName evidence="12">Anaphase-promoting complex subunit 1</fullName>
    </recommendedName>
</protein>
<evidence type="ECO:0000259" key="7">
    <source>
        <dbReference type="Pfam" id="PF18122"/>
    </source>
</evidence>
<dbReference type="GO" id="GO:0051301">
    <property type="term" value="P:cell division"/>
    <property type="evidence" value="ECO:0007669"/>
    <property type="project" value="UniProtKB-KW"/>
</dbReference>